<dbReference type="EMBL" id="CP005960">
    <property type="protein sequence ID" value="AHZ72732.1"/>
    <property type="molecule type" value="Genomic_DNA"/>
</dbReference>
<dbReference type="KEGG" id="pman:OU5_5653"/>
<proteinExistence type="predicted"/>
<accession>A0A024EIW1</accession>
<evidence type="ECO:0000313" key="2">
    <source>
        <dbReference type="Proteomes" id="UP000026913"/>
    </source>
</evidence>
<evidence type="ECO:0000313" key="1">
    <source>
        <dbReference type="EMBL" id="AHZ72732.1"/>
    </source>
</evidence>
<dbReference type="HOGENOM" id="CLU_3220868_0_0_6"/>
<protein>
    <submittedName>
        <fullName evidence="1">Uncharacterized protein</fullName>
    </submittedName>
</protein>
<name>A0A024EIW1_9PSED</name>
<sequence>MPTSGEMNWGSGVHIALCERTRYFVNVLKKSKTTKKGPPFGEPF</sequence>
<dbReference type="Proteomes" id="UP000026913">
    <property type="component" value="Chromosome"/>
</dbReference>
<reference evidence="1 2" key="1">
    <citation type="journal article" date="2012" name="J. Bacteriol.">
        <title>Genome sequence of cold-adapted Pseudomonas mandelii strain JR-1.</title>
        <authorList>
            <person name="Jang S.H."/>
            <person name="Kim J."/>
            <person name="Kim J."/>
            <person name="Hong S."/>
            <person name="Lee C."/>
        </authorList>
    </citation>
    <scope>NUCLEOTIDE SEQUENCE [LARGE SCALE GENOMIC DNA]</scope>
    <source>
        <strain evidence="1 2">JR-1</strain>
    </source>
</reference>
<organism evidence="1 2">
    <name type="scientific">Pseudomonas mandelii JR-1</name>
    <dbReference type="NCBI Taxonomy" id="1147786"/>
    <lineage>
        <taxon>Bacteria</taxon>
        <taxon>Pseudomonadati</taxon>
        <taxon>Pseudomonadota</taxon>
        <taxon>Gammaproteobacteria</taxon>
        <taxon>Pseudomonadales</taxon>
        <taxon>Pseudomonadaceae</taxon>
        <taxon>Pseudomonas</taxon>
    </lineage>
</organism>
<gene>
    <name evidence="1" type="ORF">OU5_5653</name>
</gene>
<dbReference type="AlphaFoldDB" id="A0A024EIW1"/>